<protein>
    <submittedName>
        <fullName evidence="2">Uncharacterized protein</fullName>
    </submittedName>
</protein>
<comment type="caution">
    <text evidence="2">The sequence shown here is derived from an EMBL/GenBank/DDBJ whole genome shotgun (WGS) entry which is preliminary data.</text>
</comment>
<reference evidence="2" key="2">
    <citation type="journal article" date="2020" name="Nat. Commun.">
        <title>Large-scale genome sequencing of mycorrhizal fungi provides insights into the early evolution of symbiotic traits.</title>
        <authorList>
            <person name="Miyauchi S."/>
            <person name="Kiss E."/>
            <person name="Kuo A."/>
            <person name="Drula E."/>
            <person name="Kohler A."/>
            <person name="Sanchez-Garcia M."/>
            <person name="Morin E."/>
            <person name="Andreopoulos B."/>
            <person name="Barry K.W."/>
            <person name="Bonito G."/>
            <person name="Buee M."/>
            <person name="Carver A."/>
            <person name="Chen C."/>
            <person name="Cichocki N."/>
            <person name="Clum A."/>
            <person name="Culley D."/>
            <person name="Crous P.W."/>
            <person name="Fauchery L."/>
            <person name="Girlanda M."/>
            <person name="Hayes R.D."/>
            <person name="Keri Z."/>
            <person name="LaButti K."/>
            <person name="Lipzen A."/>
            <person name="Lombard V."/>
            <person name="Magnuson J."/>
            <person name="Maillard F."/>
            <person name="Murat C."/>
            <person name="Nolan M."/>
            <person name="Ohm R.A."/>
            <person name="Pangilinan J."/>
            <person name="Pereira M.F."/>
            <person name="Perotto S."/>
            <person name="Peter M."/>
            <person name="Pfister S."/>
            <person name="Riley R."/>
            <person name="Sitrit Y."/>
            <person name="Stielow J.B."/>
            <person name="Szollosi G."/>
            <person name="Zifcakova L."/>
            <person name="Stursova M."/>
            <person name="Spatafora J.W."/>
            <person name="Tedersoo L."/>
            <person name="Vaario L.M."/>
            <person name="Yamada A."/>
            <person name="Yan M."/>
            <person name="Wang P."/>
            <person name="Xu J."/>
            <person name="Bruns T."/>
            <person name="Baldrian P."/>
            <person name="Vilgalys R."/>
            <person name="Dunand C."/>
            <person name="Henrissat B."/>
            <person name="Grigoriev I.V."/>
            <person name="Hibbett D."/>
            <person name="Nagy L.G."/>
            <person name="Martin F.M."/>
        </authorList>
    </citation>
    <scope>NUCLEOTIDE SEQUENCE</scope>
    <source>
        <strain evidence="2">Prilba</strain>
    </source>
</reference>
<proteinExistence type="predicted"/>
<sequence>MPEAPIVEMPQPQPRSLFVSADQVSADAVHRGSPQKAAPLHGPDLKQTVATPPKPGDGCVDGDDESLTCMGSQTSVQPAVPHAGARANSALMLPDTVLPHSTPPVLSAGFALPSFNNQPAPFSPEAQERSMTLAREPSDQLAESTHVQSRLSKHPTSLGGASHASTKSMSMDINPPTLDLRALSLNRAPGATRAPSRLFLYHTTTSIPPSSPQPIRLVKSEDDEMEDLYGPPLGLPTLHALQHAPQRQRSLSLRPPAESKPRVLPVLAAKDPHVLAVLERQEQREAARPRRGMRKAQAVLGAGNRRAGFVLVEGLTTGRAEQISQWAISRK</sequence>
<dbReference type="AlphaFoldDB" id="A0A9P5MSA6"/>
<feature type="compositionally biased region" description="Polar residues" evidence="1">
    <location>
        <begin position="141"/>
        <end position="150"/>
    </location>
</feature>
<feature type="region of interest" description="Disordered" evidence="1">
    <location>
        <begin position="117"/>
        <end position="172"/>
    </location>
</feature>
<evidence type="ECO:0000256" key="1">
    <source>
        <dbReference type="SAM" id="MobiDB-lite"/>
    </source>
</evidence>
<gene>
    <name evidence="2" type="ORF">DFH94DRAFT_757999</name>
</gene>
<name>A0A9P5MSA6_9AGAM</name>
<dbReference type="OrthoDB" id="10033786at2759"/>
<evidence type="ECO:0000313" key="3">
    <source>
        <dbReference type="Proteomes" id="UP000759537"/>
    </source>
</evidence>
<accession>A0A9P5MSA6</accession>
<dbReference type="Proteomes" id="UP000759537">
    <property type="component" value="Unassembled WGS sequence"/>
</dbReference>
<feature type="region of interest" description="Disordered" evidence="1">
    <location>
        <begin position="1"/>
        <end position="56"/>
    </location>
</feature>
<dbReference type="EMBL" id="WHVB01000014">
    <property type="protein sequence ID" value="KAF8476743.1"/>
    <property type="molecule type" value="Genomic_DNA"/>
</dbReference>
<keyword evidence="3" id="KW-1185">Reference proteome</keyword>
<organism evidence="2 3">
    <name type="scientific">Russula ochroleuca</name>
    <dbReference type="NCBI Taxonomy" id="152965"/>
    <lineage>
        <taxon>Eukaryota</taxon>
        <taxon>Fungi</taxon>
        <taxon>Dikarya</taxon>
        <taxon>Basidiomycota</taxon>
        <taxon>Agaricomycotina</taxon>
        <taxon>Agaricomycetes</taxon>
        <taxon>Russulales</taxon>
        <taxon>Russulaceae</taxon>
        <taxon>Russula</taxon>
    </lineage>
</organism>
<evidence type="ECO:0000313" key="2">
    <source>
        <dbReference type="EMBL" id="KAF8476743.1"/>
    </source>
</evidence>
<reference evidence="2" key="1">
    <citation type="submission" date="2019-10" db="EMBL/GenBank/DDBJ databases">
        <authorList>
            <consortium name="DOE Joint Genome Institute"/>
            <person name="Kuo A."/>
            <person name="Miyauchi S."/>
            <person name="Kiss E."/>
            <person name="Drula E."/>
            <person name="Kohler A."/>
            <person name="Sanchez-Garcia M."/>
            <person name="Andreopoulos B."/>
            <person name="Barry K.W."/>
            <person name="Bonito G."/>
            <person name="Buee M."/>
            <person name="Carver A."/>
            <person name="Chen C."/>
            <person name="Cichocki N."/>
            <person name="Clum A."/>
            <person name="Culley D."/>
            <person name="Crous P.W."/>
            <person name="Fauchery L."/>
            <person name="Girlanda M."/>
            <person name="Hayes R."/>
            <person name="Keri Z."/>
            <person name="LaButti K."/>
            <person name="Lipzen A."/>
            <person name="Lombard V."/>
            <person name="Magnuson J."/>
            <person name="Maillard F."/>
            <person name="Morin E."/>
            <person name="Murat C."/>
            <person name="Nolan M."/>
            <person name="Ohm R."/>
            <person name="Pangilinan J."/>
            <person name="Pereira M."/>
            <person name="Perotto S."/>
            <person name="Peter M."/>
            <person name="Riley R."/>
            <person name="Sitrit Y."/>
            <person name="Stielow B."/>
            <person name="Szollosi G."/>
            <person name="Zifcakova L."/>
            <person name="Stursova M."/>
            <person name="Spatafora J.W."/>
            <person name="Tedersoo L."/>
            <person name="Vaario L.-M."/>
            <person name="Yamada A."/>
            <person name="Yan M."/>
            <person name="Wang P."/>
            <person name="Xu J."/>
            <person name="Bruns T."/>
            <person name="Baldrian P."/>
            <person name="Vilgalys R."/>
            <person name="Henrissat B."/>
            <person name="Grigoriev I.V."/>
            <person name="Hibbett D."/>
            <person name="Nagy L.G."/>
            <person name="Martin F.M."/>
        </authorList>
    </citation>
    <scope>NUCLEOTIDE SEQUENCE</scope>
    <source>
        <strain evidence="2">Prilba</strain>
    </source>
</reference>